<dbReference type="RefSeq" id="WP_147024633.1">
    <property type="nucleotide sequence ID" value="NZ_BJZU01000014.1"/>
</dbReference>
<dbReference type="Gene3D" id="3.40.50.410">
    <property type="entry name" value="von Willebrand factor, type A domain"/>
    <property type="match status" value="1"/>
</dbReference>
<dbReference type="PANTHER" id="PTHR22550">
    <property type="entry name" value="SPORE GERMINATION PROTEIN"/>
    <property type="match status" value="1"/>
</dbReference>
<dbReference type="OrthoDB" id="9807628at2"/>
<dbReference type="Proteomes" id="UP000321960">
    <property type="component" value="Unassembled WGS sequence"/>
</dbReference>
<dbReference type="EMBL" id="BSPK01000084">
    <property type="protein sequence ID" value="GLS65823.1"/>
    <property type="molecule type" value="Genomic_DNA"/>
</dbReference>
<feature type="domain" description="VWFA" evidence="1">
    <location>
        <begin position="97"/>
        <end position="202"/>
    </location>
</feature>
<dbReference type="Pfam" id="PF13519">
    <property type="entry name" value="VWA_2"/>
    <property type="match status" value="1"/>
</dbReference>
<dbReference type="InterPro" id="IPR002035">
    <property type="entry name" value="VWF_A"/>
</dbReference>
<evidence type="ECO:0000259" key="1">
    <source>
        <dbReference type="Pfam" id="PF13519"/>
    </source>
</evidence>
<reference evidence="3" key="1">
    <citation type="journal article" date="2014" name="Int. J. Syst. Evol. Microbiol.">
        <title>Complete genome of a new Firmicutes species belonging to the dominant human colonic microbiota ('Ruminococcus bicirculans') reveals two chromosomes and a selective capacity to utilize plant glucans.</title>
        <authorList>
            <consortium name="NISC Comparative Sequencing Program"/>
            <person name="Wegmann U."/>
            <person name="Louis P."/>
            <person name="Goesmann A."/>
            <person name="Henrissat B."/>
            <person name="Duncan S.H."/>
            <person name="Flint H.J."/>
        </authorList>
    </citation>
    <scope>NUCLEOTIDE SEQUENCE</scope>
    <source>
        <strain evidence="3">NBRC 107715</strain>
    </source>
</reference>
<sequence>MSALAAFHFERPVWLLLLLPALALWYLERRRSDENERWRGVIDPALLRHLLVGRERSSGVTPNALLLMAWILGTIAVAGPAWEVEPSPFADAKPPAMIVLKVTPSMATADLAPTRLDRARQKLSDLLGLREGAATGLIAYSGASHLVLPPTPDGSVVLDLAKALSPEIMPKEGDDLADAVALADAILAGHRRGGSILVMADAAAGEQIDRLAGTTLTHPATILALLPPELDPGRLEDAERALRADLVATTVDRSDVETVARRLDRAGRIVDVAGEGQHWKEAGYWLTPLLALLTLLWFRRGWVIA</sequence>
<reference evidence="5" key="2">
    <citation type="journal article" date="2019" name="Int. J. Syst. Evol. Microbiol.">
        <title>The Global Catalogue of Microorganisms (GCM) 10K type strain sequencing project: providing services to taxonomists for standard genome sequencing and annotation.</title>
        <authorList>
            <consortium name="The Broad Institute Genomics Platform"/>
            <consortium name="The Broad Institute Genome Sequencing Center for Infectious Disease"/>
            <person name="Wu L."/>
            <person name="Ma J."/>
        </authorList>
    </citation>
    <scope>NUCLEOTIDE SEQUENCE [LARGE SCALE GENOMIC DNA]</scope>
    <source>
        <strain evidence="5">NBRC 107715</strain>
    </source>
</reference>
<dbReference type="InterPro" id="IPR050768">
    <property type="entry name" value="UPF0353/GerABKA_families"/>
</dbReference>
<evidence type="ECO:0000313" key="2">
    <source>
        <dbReference type="EMBL" id="GEP02890.1"/>
    </source>
</evidence>
<evidence type="ECO:0000313" key="4">
    <source>
        <dbReference type="Proteomes" id="UP000321960"/>
    </source>
</evidence>
<evidence type="ECO:0000313" key="5">
    <source>
        <dbReference type="Proteomes" id="UP001156856"/>
    </source>
</evidence>
<dbReference type="AlphaFoldDB" id="A0A512IYU9"/>
<dbReference type="InterPro" id="IPR036465">
    <property type="entry name" value="vWFA_dom_sf"/>
</dbReference>
<dbReference type="EMBL" id="BJZU01000014">
    <property type="protein sequence ID" value="GEP02890.1"/>
    <property type="molecule type" value="Genomic_DNA"/>
</dbReference>
<dbReference type="PANTHER" id="PTHR22550:SF14">
    <property type="entry name" value="VWFA DOMAIN-CONTAINING PROTEIN"/>
    <property type="match status" value="1"/>
</dbReference>
<keyword evidence="5" id="KW-1185">Reference proteome</keyword>
<accession>A0A512IYU9</accession>
<dbReference type="Proteomes" id="UP001156856">
    <property type="component" value="Unassembled WGS sequence"/>
</dbReference>
<reference evidence="2 4" key="3">
    <citation type="submission" date="2019-07" db="EMBL/GenBank/DDBJ databases">
        <title>Whole genome shotgun sequence of Methylobacterium oxalidis NBRC 107715.</title>
        <authorList>
            <person name="Hosoyama A."/>
            <person name="Uohara A."/>
            <person name="Ohji S."/>
            <person name="Ichikawa N."/>
        </authorList>
    </citation>
    <scope>NUCLEOTIDE SEQUENCE [LARGE SCALE GENOMIC DNA]</scope>
    <source>
        <strain evidence="2 4">NBRC 107715</strain>
    </source>
</reference>
<protein>
    <recommendedName>
        <fullName evidence="1">VWFA domain-containing protein</fullName>
    </recommendedName>
</protein>
<proteinExistence type="predicted"/>
<organism evidence="2 4">
    <name type="scientific">Methylobacterium oxalidis</name>
    <dbReference type="NCBI Taxonomy" id="944322"/>
    <lineage>
        <taxon>Bacteria</taxon>
        <taxon>Pseudomonadati</taxon>
        <taxon>Pseudomonadota</taxon>
        <taxon>Alphaproteobacteria</taxon>
        <taxon>Hyphomicrobiales</taxon>
        <taxon>Methylobacteriaceae</taxon>
        <taxon>Methylobacterium</taxon>
    </lineage>
</organism>
<dbReference type="SUPFAM" id="SSF53300">
    <property type="entry name" value="vWA-like"/>
    <property type="match status" value="1"/>
</dbReference>
<name>A0A512IYU9_9HYPH</name>
<comment type="caution">
    <text evidence="2">The sequence shown here is derived from an EMBL/GenBank/DDBJ whole genome shotgun (WGS) entry which is preliminary data.</text>
</comment>
<evidence type="ECO:0000313" key="3">
    <source>
        <dbReference type="EMBL" id="GLS65823.1"/>
    </source>
</evidence>
<reference evidence="3" key="4">
    <citation type="submission" date="2023-01" db="EMBL/GenBank/DDBJ databases">
        <title>Draft genome sequence of Methylobacterium oxalidis strain NBRC 107715.</title>
        <authorList>
            <person name="Sun Q."/>
            <person name="Mori K."/>
        </authorList>
    </citation>
    <scope>NUCLEOTIDE SEQUENCE</scope>
    <source>
        <strain evidence="3">NBRC 107715</strain>
    </source>
</reference>
<gene>
    <name evidence="3" type="ORF">GCM10007888_42050</name>
    <name evidence="2" type="ORF">MOX02_09280</name>
</gene>